<keyword evidence="1" id="KW-0812">Transmembrane</keyword>
<keyword evidence="1" id="KW-1133">Transmembrane helix</keyword>
<evidence type="ECO:0000313" key="3">
    <source>
        <dbReference type="Proteomes" id="UP000467700"/>
    </source>
</evidence>
<evidence type="ECO:0000256" key="1">
    <source>
        <dbReference type="SAM" id="Phobius"/>
    </source>
</evidence>
<comment type="caution">
    <text evidence="2">The sequence shown here is derived from an EMBL/GenBank/DDBJ whole genome shotgun (WGS) entry which is preliminary data.</text>
</comment>
<name>A0A8S0WL40_CYCAE</name>
<organism evidence="2 3">
    <name type="scientific">Cyclocybe aegerita</name>
    <name type="common">Black poplar mushroom</name>
    <name type="synonym">Agrocybe aegerita</name>
    <dbReference type="NCBI Taxonomy" id="1973307"/>
    <lineage>
        <taxon>Eukaryota</taxon>
        <taxon>Fungi</taxon>
        <taxon>Dikarya</taxon>
        <taxon>Basidiomycota</taxon>
        <taxon>Agaricomycotina</taxon>
        <taxon>Agaricomycetes</taxon>
        <taxon>Agaricomycetidae</taxon>
        <taxon>Agaricales</taxon>
        <taxon>Agaricineae</taxon>
        <taxon>Bolbitiaceae</taxon>
        <taxon>Cyclocybe</taxon>
    </lineage>
</organism>
<accession>A0A8S0WL40</accession>
<reference evidence="2 3" key="1">
    <citation type="submission" date="2020-01" db="EMBL/GenBank/DDBJ databases">
        <authorList>
            <person name="Gupta K D."/>
        </authorList>
    </citation>
    <scope>NUCLEOTIDE SEQUENCE [LARGE SCALE GENOMIC DNA]</scope>
</reference>
<dbReference type="Proteomes" id="UP000467700">
    <property type="component" value="Unassembled WGS sequence"/>
</dbReference>
<evidence type="ECO:0000313" key="2">
    <source>
        <dbReference type="EMBL" id="CAA7265047.1"/>
    </source>
</evidence>
<proteinExistence type="predicted"/>
<dbReference type="AlphaFoldDB" id="A0A8S0WL40"/>
<sequence length="126" mass="14863">MKLQGMHDAGPAIFGLILIVTCAVARLRSCTDVILACSPREPGQRYVILRYVMPSYSVLSVQFFWFGYDIFLLFRSSNLFHFHFVCCRKKYFFEIFFHHIRTSTIFSLFSFQYRLSSSPYRSPLLF</sequence>
<keyword evidence="1" id="KW-0472">Membrane</keyword>
<protein>
    <submittedName>
        <fullName evidence="2">Uncharacterized protein</fullName>
    </submittedName>
</protein>
<gene>
    <name evidence="2" type="ORF">AAE3_LOCUS7342</name>
</gene>
<keyword evidence="3" id="KW-1185">Reference proteome</keyword>
<feature type="transmembrane region" description="Helical" evidence="1">
    <location>
        <begin position="51"/>
        <end position="74"/>
    </location>
</feature>
<dbReference type="EMBL" id="CACVBS010000046">
    <property type="protein sequence ID" value="CAA7265047.1"/>
    <property type="molecule type" value="Genomic_DNA"/>
</dbReference>